<dbReference type="Proteomes" id="UP001378960">
    <property type="component" value="Unassembled WGS sequence"/>
</dbReference>
<comment type="caution">
    <text evidence="3">The sequence shown here is derived from an EMBL/GenBank/DDBJ whole genome shotgun (WGS) entry which is preliminary data.</text>
</comment>
<dbReference type="EMBL" id="BTGB01000005">
    <property type="protein sequence ID" value="GMM47015.1"/>
    <property type="molecule type" value="Genomic_DNA"/>
</dbReference>
<evidence type="ECO:0000259" key="2">
    <source>
        <dbReference type="Pfam" id="PF22874"/>
    </source>
</evidence>
<name>A0AAV5R6T3_PICKL</name>
<organism evidence="3 4">
    <name type="scientific">Pichia kluyveri</name>
    <name type="common">Yeast</name>
    <dbReference type="NCBI Taxonomy" id="36015"/>
    <lineage>
        <taxon>Eukaryota</taxon>
        <taxon>Fungi</taxon>
        <taxon>Dikarya</taxon>
        <taxon>Ascomycota</taxon>
        <taxon>Saccharomycotina</taxon>
        <taxon>Pichiomycetes</taxon>
        <taxon>Pichiales</taxon>
        <taxon>Pichiaceae</taxon>
        <taxon>Pichia</taxon>
    </lineage>
</organism>
<feature type="region of interest" description="Disordered" evidence="1">
    <location>
        <begin position="1"/>
        <end position="47"/>
    </location>
</feature>
<dbReference type="AlphaFoldDB" id="A0AAV5R6T3"/>
<proteinExistence type="predicted"/>
<protein>
    <submittedName>
        <fullName evidence="3">Sbe2 protein</fullName>
    </submittedName>
</protein>
<dbReference type="Pfam" id="PF22874">
    <property type="entry name" value="SBE2_M"/>
    <property type="match status" value="1"/>
</dbReference>
<evidence type="ECO:0000313" key="4">
    <source>
        <dbReference type="Proteomes" id="UP001378960"/>
    </source>
</evidence>
<feature type="compositionally biased region" description="Basic residues" evidence="1">
    <location>
        <begin position="25"/>
        <end position="39"/>
    </location>
</feature>
<evidence type="ECO:0000256" key="1">
    <source>
        <dbReference type="SAM" id="MobiDB-lite"/>
    </source>
</evidence>
<feature type="compositionally biased region" description="Basic and acidic residues" evidence="1">
    <location>
        <begin position="1"/>
        <end position="12"/>
    </location>
</feature>
<dbReference type="InterPro" id="IPR053949">
    <property type="entry name" value="SBE2/SBE22_M"/>
</dbReference>
<evidence type="ECO:0000313" key="3">
    <source>
        <dbReference type="EMBL" id="GMM47015.1"/>
    </source>
</evidence>
<sequence>MNQRPLEIDVSLKFRSTPSLPQTRLPRRRSTQHLTKKQRDKLYDENKDDDVGHIDDIFMYNVPIASASSLGIFQNNPAESRDAMRKAWNESQSNLIIPPSPLPGSISQTGFQSPALQKNPSFIALSPAAQQLSTFYEFSSQNHATGELQKRKTQPMPQTVKSDIISSIDDLSLASTEKLSKLSVTRPSWIPPKDKAELEKHEREFKKLINHSSKQALKSSKHKIKVNHKKAISDSRLKYLSEKSALTSANCNEVRKYILVTDIDKSTKFLLFRKMIIYKLGSNTLLTPPFKRSDSQKMETSDEEISNVSKALPLDVKKLFPKEIELSEFELLSLETILQPIARPVPCLNLDINKLPKIPALPIQTVLRELARIAYSLIQVGYSTPQVRDMIYWLHVHIFTVKFKEGFTKSLLKPSVVKLFKDFKDDYSILSIPTSLDLLLDLNHEVVSKSIELLIVFWSLGNGRGVKMFLAIISCIIRDYHFGWNNLQVIFHSKAHVYIGEGEDTMEKFFSHVLHSYGLI</sequence>
<accession>A0AAV5R6T3</accession>
<reference evidence="3 4" key="1">
    <citation type="journal article" date="2023" name="Elife">
        <title>Identification of key yeast species and microbe-microbe interactions impacting larval growth of Drosophila in the wild.</title>
        <authorList>
            <person name="Mure A."/>
            <person name="Sugiura Y."/>
            <person name="Maeda R."/>
            <person name="Honda K."/>
            <person name="Sakurai N."/>
            <person name="Takahashi Y."/>
            <person name="Watada M."/>
            <person name="Katoh T."/>
            <person name="Gotoh A."/>
            <person name="Gotoh Y."/>
            <person name="Taniguchi I."/>
            <person name="Nakamura K."/>
            <person name="Hayashi T."/>
            <person name="Katayama T."/>
            <person name="Uemura T."/>
            <person name="Hattori Y."/>
        </authorList>
    </citation>
    <scope>NUCLEOTIDE SEQUENCE [LARGE SCALE GENOMIC DNA]</scope>
    <source>
        <strain evidence="3 4">PK-24</strain>
    </source>
</reference>
<gene>
    <name evidence="3" type="ORF">DAPK24_035900</name>
</gene>
<keyword evidence="4" id="KW-1185">Reference proteome</keyword>
<feature type="domain" description="SBE2/SBE22 middle" evidence="2">
    <location>
        <begin position="114"/>
        <end position="221"/>
    </location>
</feature>